<organism evidence="1 2">
    <name type="scientific">Rhizobium wenxiniae</name>
    <dbReference type="NCBI Taxonomy" id="1737357"/>
    <lineage>
        <taxon>Bacteria</taxon>
        <taxon>Pseudomonadati</taxon>
        <taxon>Pseudomonadota</taxon>
        <taxon>Alphaproteobacteria</taxon>
        <taxon>Hyphomicrobiales</taxon>
        <taxon>Rhizobiaceae</taxon>
        <taxon>Rhizobium/Agrobacterium group</taxon>
        <taxon>Rhizobium</taxon>
    </lineage>
</organism>
<accession>A0A7X0D2Z1</accession>
<proteinExistence type="predicted"/>
<dbReference type="AlphaFoldDB" id="A0A7X0D2Z1"/>
<dbReference type="Proteomes" id="UP000547879">
    <property type="component" value="Unassembled WGS sequence"/>
</dbReference>
<reference evidence="1 2" key="1">
    <citation type="submission" date="2020-08" db="EMBL/GenBank/DDBJ databases">
        <title>Genomic Encyclopedia of Type Strains, Phase IV (KMG-IV): sequencing the most valuable type-strain genomes for metagenomic binning, comparative biology and taxonomic classification.</title>
        <authorList>
            <person name="Goeker M."/>
        </authorList>
    </citation>
    <scope>NUCLEOTIDE SEQUENCE [LARGE SCALE GENOMIC DNA]</scope>
    <source>
        <strain evidence="1 2">DSM 100734</strain>
    </source>
</reference>
<gene>
    <name evidence="1" type="ORF">HNQ72_005416</name>
</gene>
<dbReference type="EMBL" id="JACHEG010000010">
    <property type="protein sequence ID" value="MBB6165568.1"/>
    <property type="molecule type" value="Genomic_DNA"/>
</dbReference>
<name>A0A7X0D2Z1_9HYPH</name>
<protein>
    <submittedName>
        <fullName evidence="1">Uncharacterized protein</fullName>
    </submittedName>
</protein>
<sequence length="95" mass="10548">MRVRSCSASTAWMCSWNLSAYGMHATRRFTRLSSHDLGDEGDLTAEPVQLSNQQFSAGLPGKGERFGKFRAIVFATRSNVLIFSNDFVRPFGKAV</sequence>
<evidence type="ECO:0000313" key="2">
    <source>
        <dbReference type="Proteomes" id="UP000547879"/>
    </source>
</evidence>
<comment type="caution">
    <text evidence="1">The sequence shown here is derived from an EMBL/GenBank/DDBJ whole genome shotgun (WGS) entry which is preliminary data.</text>
</comment>
<keyword evidence="2" id="KW-1185">Reference proteome</keyword>
<evidence type="ECO:0000313" key="1">
    <source>
        <dbReference type="EMBL" id="MBB6165568.1"/>
    </source>
</evidence>